<name>A0A382GRA1_9ZZZZ</name>
<reference evidence="2" key="1">
    <citation type="submission" date="2018-05" db="EMBL/GenBank/DDBJ databases">
        <authorList>
            <person name="Lanie J.A."/>
            <person name="Ng W.-L."/>
            <person name="Kazmierczak K.M."/>
            <person name="Andrzejewski T.M."/>
            <person name="Davidsen T.M."/>
            <person name="Wayne K.J."/>
            <person name="Tettelin H."/>
            <person name="Glass J.I."/>
            <person name="Rusch D."/>
            <person name="Podicherti R."/>
            <person name="Tsui H.-C.T."/>
            <person name="Winkler M.E."/>
        </authorList>
    </citation>
    <scope>NUCLEOTIDE SEQUENCE</scope>
</reference>
<protein>
    <recommendedName>
        <fullName evidence="1">DUF7700 domain-containing protein</fullName>
    </recommendedName>
</protein>
<dbReference type="Pfam" id="PF24777">
    <property type="entry name" value="DUF7700"/>
    <property type="match status" value="1"/>
</dbReference>
<evidence type="ECO:0000313" key="2">
    <source>
        <dbReference type="EMBL" id="SVB77638.1"/>
    </source>
</evidence>
<organism evidence="2">
    <name type="scientific">marine metagenome</name>
    <dbReference type="NCBI Taxonomy" id="408172"/>
    <lineage>
        <taxon>unclassified sequences</taxon>
        <taxon>metagenomes</taxon>
        <taxon>ecological metagenomes</taxon>
    </lineage>
</organism>
<feature type="domain" description="DUF7700" evidence="1">
    <location>
        <begin position="44"/>
        <end position="164"/>
    </location>
</feature>
<dbReference type="AlphaFoldDB" id="A0A382GRA1"/>
<feature type="non-terminal residue" evidence="2">
    <location>
        <position position="1"/>
    </location>
</feature>
<accession>A0A382GRA1</accession>
<gene>
    <name evidence="2" type="ORF">METZ01_LOCUS230492</name>
</gene>
<proteinExistence type="predicted"/>
<sequence>YPEIASSIDQENLNSILPDLETAARDLYISDRNTVKHNRGTDVFEAGNIRFGLEMRRLPVGDGGLAIHVLTDVGGTKGKSYAEETEILAFDCFKDGPHYHYGPRNKNHRIYWDTTLVPDPVGWVLDKFKNGMLRSMVERAGYPGVAIDIDQSVIGAVLPGLEARARQMESGGLPEKPTPNLVSN</sequence>
<dbReference type="EMBL" id="UINC01056972">
    <property type="protein sequence ID" value="SVB77638.1"/>
    <property type="molecule type" value="Genomic_DNA"/>
</dbReference>
<evidence type="ECO:0000259" key="1">
    <source>
        <dbReference type="Pfam" id="PF24777"/>
    </source>
</evidence>
<dbReference type="InterPro" id="IPR056117">
    <property type="entry name" value="DUF7700"/>
</dbReference>